<feature type="signal peptide" evidence="2">
    <location>
        <begin position="1"/>
        <end position="25"/>
    </location>
</feature>
<dbReference type="Pfam" id="PF01497">
    <property type="entry name" value="Peripla_BP_2"/>
    <property type="match status" value="1"/>
</dbReference>
<dbReference type="InterPro" id="IPR002491">
    <property type="entry name" value="ABC_transptr_periplasmic_BD"/>
</dbReference>
<dbReference type="EMBL" id="FZNS01000002">
    <property type="protein sequence ID" value="SNR38922.1"/>
    <property type="molecule type" value="Genomic_DNA"/>
</dbReference>
<dbReference type="GO" id="GO:0071281">
    <property type="term" value="P:cellular response to iron ion"/>
    <property type="evidence" value="ECO:0007669"/>
    <property type="project" value="TreeGrafter"/>
</dbReference>
<sequence>MPPRRRFARLLPLLLVLFACNPDKPASKTPAAAAPQHLTDDLGRSLTVPANPRRIMGLAPSATEMLFAVADTATIVARTQVCDYPAAALRKPVISSYPLDMERLVALHPDIIFTVEGITSPDDAARLEKFGIPVYYQRFEKVEDVFTGLLTIGQILHREPQARRLTDSLRAELRAVTAPASAAVAPRVLAITWQDPIYVYGQNTLFTDKIRLAGGQNAVTEKFAQPYPALTREYILKLNPDMLIGGSFEKLDSSFFRKYPELRRIGAYQSRHVFGITGNLMERPGPRVVESVRELRRLVQASAASVVAPR</sequence>
<evidence type="ECO:0000256" key="2">
    <source>
        <dbReference type="SAM" id="SignalP"/>
    </source>
</evidence>
<protein>
    <submittedName>
        <fullName evidence="4">Iron complex transport system substrate-binding protein</fullName>
    </submittedName>
</protein>
<reference evidence="5" key="1">
    <citation type="submission" date="2017-06" db="EMBL/GenBank/DDBJ databases">
        <authorList>
            <person name="Varghese N."/>
            <person name="Submissions S."/>
        </authorList>
    </citation>
    <scope>NUCLEOTIDE SEQUENCE [LARGE SCALE GENOMIC DNA]</scope>
    <source>
        <strain evidence="5">DSM 28041</strain>
    </source>
</reference>
<accession>A0A238VX80</accession>
<evidence type="ECO:0000259" key="3">
    <source>
        <dbReference type="PROSITE" id="PS50983"/>
    </source>
</evidence>
<name>A0A238VX80_9BACT</name>
<dbReference type="AlphaFoldDB" id="A0A238VX80"/>
<dbReference type="InterPro" id="IPR050902">
    <property type="entry name" value="ABC_Transporter_SBP"/>
</dbReference>
<evidence type="ECO:0000313" key="5">
    <source>
        <dbReference type="Proteomes" id="UP000198310"/>
    </source>
</evidence>
<dbReference type="PROSITE" id="PS50983">
    <property type="entry name" value="FE_B12_PBP"/>
    <property type="match status" value="1"/>
</dbReference>
<dbReference type="Proteomes" id="UP000198310">
    <property type="component" value="Unassembled WGS sequence"/>
</dbReference>
<keyword evidence="5" id="KW-1185">Reference proteome</keyword>
<feature type="chain" id="PRO_5012669675" evidence="2">
    <location>
        <begin position="26"/>
        <end position="310"/>
    </location>
</feature>
<proteinExistence type="predicted"/>
<gene>
    <name evidence="4" type="ORF">SAMN06269173_10213</name>
</gene>
<organism evidence="4 5">
    <name type="scientific">Hymenobacter mucosus</name>
    <dbReference type="NCBI Taxonomy" id="1411120"/>
    <lineage>
        <taxon>Bacteria</taxon>
        <taxon>Pseudomonadati</taxon>
        <taxon>Bacteroidota</taxon>
        <taxon>Cytophagia</taxon>
        <taxon>Cytophagales</taxon>
        <taxon>Hymenobacteraceae</taxon>
        <taxon>Hymenobacter</taxon>
    </lineage>
</organism>
<dbReference type="PANTHER" id="PTHR30535:SF34">
    <property type="entry name" value="MOLYBDATE-BINDING PROTEIN MOLA"/>
    <property type="match status" value="1"/>
</dbReference>
<dbReference type="PANTHER" id="PTHR30535">
    <property type="entry name" value="VITAMIN B12-BINDING PROTEIN"/>
    <property type="match status" value="1"/>
</dbReference>
<dbReference type="RefSeq" id="WP_089331771.1">
    <property type="nucleotide sequence ID" value="NZ_FZNS01000002.1"/>
</dbReference>
<dbReference type="Gene3D" id="3.40.50.1980">
    <property type="entry name" value="Nitrogenase molybdenum iron protein domain"/>
    <property type="match status" value="2"/>
</dbReference>
<feature type="domain" description="Fe/B12 periplasmic-binding" evidence="3">
    <location>
        <begin position="54"/>
        <end position="303"/>
    </location>
</feature>
<dbReference type="SUPFAM" id="SSF53807">
    <property type="entry name" value="Helical backbone' metal receptor"/>
    <property type="match status" value="1"/>
</dbReference>
<dbReference type="PROSITE" id="PS51257">
    <property type="entry name" value="PROKAR_LIPOPROTEIN"/>
    <property type="match status" value="1"/>
</dbReference>
<evidence type="ECO:0000256" key="1">
    <source>
        <dbReference type="ARBA" id="ARBA00022729"/>
    </source>
</evidence>
<dbReference type="NCBIfam" id="NF038402">
    <property type="entry name" value="TroA_like"/>
    <property type="match status" value="1"/>
</dbReference>
<evidence type="ECO:0000313" key="4">
    <source>
        <dbReference type="EMBL" id="SNR38922.1"/>
    </source>
</evidence>
<keyword evidence="1 2" id="KW-0732">Signal</keyword>
<dbReference type="InterPro" id="IPR054828">
    <property type="entry name" value="Vit_B12_bind_prot"/>
</dbReference>